<accession>A0A481Z2I2</accession>
<dbReference type="InterPro" id="IPR007031">
    <property type="entry name" value="Poxvirus_VLTF3"/>
</dbReference>
<gene>
    <name evidence="1" type="ORF">LCPAC001_01650</name>
</gene>
<evidence type="ECO:0000313" key="1">
    <source>
        <dbReference type="EMBL" id="QBK89655.1"/>
    </source>
</evidence>
<sequence>MNFIKTKIRMVTSDSPEQTKKKDTNNDLFFSFNFNHNDVNLEFGSNSLKKYFKISNGVDFNPKFEEKYALKKEKKREKISYNQKDNSIICFYSEIENIDICRLNEIIINILRDKNKNENILERKMEDIDMFLSKPCSMLQQKYYLKEKCNIENEIAKKNRLYNDYYSKTSLIISNYEETTILDKNDLVQNFLDITSDYVRYDLIKINNRSNVCIGCGINIDKIVVLSGSIFICKLCGCENTSFNKINNNSQNICSDNKKRKNDKNFEDAYLRYIGEQNIKLPANLEEKLDEYFKHIGFHKGSVVKKLNLVDDGTKIIRPGTSIDKMILALKKCDFNGYYKHVRYICRVYWGWTLKNYDDLKEELLFRYQVTSSKYSSIKKGSSNLNMNFHILKLFQNMGCPCKSNDFKKVEVPSTIKEYEVYWNKIIKKIKIDHACSNFEGKKLNWK</sequence>
<proteinExistence type="predicted"/>
<dbReference type="Pfam" id="PF04947">
    <property type="entry name" value="Pox_VLTF3"/>
    <property type="match status" value="1"/>
</dbReference>
<dbReference type="GO" id="GO:0046782">
    <property type="term" value="P:regulation of viral transcription"/>
    <property type="evidence" value="ECO:0007669"/>
    <property type="project" value="InterPro"/>
</dbReference>
<reference evidence="1" key="1">
    <citation type="journal article" date="2019" name="MBio">
        <title>Virus Genomes from Deep Sea Sediments Expand the Ocean Megavirome and Support Independent Origins of Viral Gigantism.</title>
        <authorList>
            <person name="Backstrom D."/>
            <person name="Yutin N."/>
            <person name="Jorgensen S.L."/>
            <person name="Dharamshi J."/>
            <person name="Homa F."/>
            <person name="Zaremba-Niedwiedzka K."/>
            <person name="Spang A."/>
            <person name="Wolf Y.I."/>
            <person name="Koonin E.V."/>
            <person name="Ettema T.J."/>
        </authorList>
    </citation>
    <scope>NUCLEOTIDE SEQUENCE</scope>
</reference>
<protein>
    <submittedName>
        <fullName evidence="1">Large subunit of RNA polymerase</fullName>
    </submittedName>
</protein>
<dbReference type="EMBL" id="MK500433">
    <property type="protein sequence ID" value="QBK89655.1"/>
    <property type="molecule type" value="Genomic_DNA"/>
</dbReference>
<organism evidence="1">
    <name type="scientific">Pithovirus LCPAC001</name>
    <dbReference type="NCBI Taxonomy" id="2506585"/>
    <lineage>
        <taxon>Viruses</taxon>
        <taxon>Pithoviruses</taxon>
    </lineage>
</organism>
<name>A0A481Z2I2_9VIRU</name>